<feature type="transmembrane region" description="Helical" evidence="7">
    <location>
        <begin position="118"/>
        <end position="137"/>
    </location>
</feature>
<gene>
    <name evidence="8" type="ORF">TeGR_g13382</name>
</gene>
<dbReference type="Pfam" id="PF11700">
    <property type="entry name" value="ATG22"/>
    <property type="match status" value="1"/>
</dbReference>
<dbReference type="InterPro" id="IPR050495">
    <property type="entry name" value="ATG22/LtaA_families"/>
</dbReference>
<feature type="transmembrane region" description="Helical" evidence="7">
    <location>
        <begin position="243"/>
        <end position="265"/>
    </location>
</feature>
<evidence type="ECO:0000256" key="3">
    <source>
        <dbReference type="ARBA" id="ARBA00022448"/>
    </source>
</evidence>
<reference evidence="8 9" key="1">
    <citation type="journal article" date="2023" name="Commun. Biol.">
        <title>Genome analysis of Parmales, the sister group of diatoms, reveals the evolutionary specialization of diatoms from phago-mixotrophs to photoautotrophs.</title>
        <authorList>
            <person name="Ban H."/>
            <person name="Sato S."/>
            <person name="Yoshikawa S."/>
            <person name="Yamada K."/>
            <person name="Nakamura Y."/>
            <person name="Ichinomiya M."/>
            <person name="Sato N."/>
            <person name="Blanc-Mathieu R."/>
            <person name="Endo H."/>
            <person name="Kuwata A."/>
            <person name="Ogata H."/>
        </authorList>
    </citation>
    <scope>NUCLEOTIDE SEQUENCE [LARGE SCALE GENOMIC DNA]</scope>
</reference>
<dbReference type="SUPFAM" id="SSF103473">
    <property type="entry name" value="MFS general substrate transporter"/>
    <property type="match status" value="1"/>
</dbReference>
<keyword evidence="9" id="KW-1185">Reference proteome</keyword>
<sequence>AFYLYDWASSVFTNSILLIPILITELAKAQATGTDWNEHFQCESKIDCLDSVMQGEDICKTAPLICQWNTTDFAQVTGGFCEPMVETCVPATANKCCVLDPEDKTVPFLGFQVNYMSVFAYLVSISVVLQVLFFVILGPLADYGVWSRFLFKASTAAGCVCLCLVCFTGDMPWEFPAALFVVGNVCFGVATMFYNSHLPQIVTPDKLDQVGSYGVGIGFLGGQICLFLMFVPLFSISDKEHCLTGLAVAIGMTGFWWAGFGALAIRKLPVLVGPEPPDGVSLKTLGIKKVIKTTSMIRKELPITGQFLVAYFIFSDGLSTLVETVLVFATEELCMTFDDVITLLIMVEMCSAIGAFAWEKIVAKELMSTKNAIVLNLSIIGLMPLLGHPSVPVFSSEQLWTFNVAAVLFGFCQGGTHGLTRSLFARFIPKGRENEFYGFYEITDKGTSWLGPLVVGIVISATGSLRLGFFSITFFMAVGGFLLWRVDVEKGADAVGRGVGAVEEEDV</sequence>
<evidence type="ECO:0000313" key="9">
    <source>
        <dbReference type="Proteomes" id="UP001165060"/>
    </source>
</evidence>
<organism evidence="8 9">
    <name type="scientific">Tetraparma gracilis</name>
    <dbReference type="NCBI Taxonomy" id="2962635"/>
    <lineage>
        <taxon>Eukaryota</taxon>
        <taxon>Sar</taxon>
        <taxon>Stramenopiles</taxon>
        <taxon>Ochrophyta</taxon>
        <taxon>Bolidophyceae</taxon>
        <taxon>Parmales</taxon>
        <taxon>Triparmaceae</taxon>
        <taxon>Tetraparma</taxon>
    </lineage>
</organism>
<dbReference type="Gene3D" id="1.20.1250.20">
    <property type="entry name" value="MFS general substrate transporter like domains"/>
    <property type="match status" value="1"/>
</dbReference>
<comment type="subcellular location">
    <subcellularLocation>
        <location evidence="1">Endomembrane system</location>
        <topology evidence="1">Multi-pass membrane protein</topology>
    </subcellularLocation>
</comment>
<evidence type="ECO:0000256" key="7">
    <source>
        <dbReference type="SAM" id="Phobius"/>
    </source>
</evidence>
<evidence type="ECO:0000256" key="5">
    <source>
        <dbReference type="ARBA" id="ARBA00022989"/>
    </source>
</evidence>
<feature type="transmembrane region" description="Helical" evidence="7">
    <location>
        <begin position="467"/>
        <end position="486"/>
    </location>
</feature>
<keyword evidence="6 7" id="KW-0472">Membrane</keyword>
<dbReference type="PANTHER" id="PTHR23519:SF1">
    <property type="entry name" value="AUTOPHAGY-RELATED PROTEIN 22"/>
    <property type="match status" value="1"/>
</dbReference>
<keyword evidence="5 7" id="KW-1133">Transmembrane helix</keyword>
<dbReference type="PANTHER" id="PTHR23519">
    <property type="entry name" value="AUTOPHAGY-RELATED PROTEIN 22"/>
    <property type="match status" value="1"/>
</dbReference>
<dbReference type="EMBL" id="BRYB01002907">
    <property type="protein sequence ID" value="GMI27385.1"/>
    <property type="molecule type" value="Genomic_DNA"/>
</dbReference>
<evidence type="ECO:0000313" key="8">
    <source>
        <dbReference type="EMBL" id="GMI27385.1"/>
    </source>
</evidence>
<evidence type="ECO:0000256" key="1">
    <source>
        <dbReference type="ARBA" id="ARBA00004127"/>
    </source>
</evidence>
<proteinExistence type="inferred from homology"/>
<feature type="transmembrane region" description="Helical" evidence="7">
    <location>
        <begin position="215"/>
        <end position="237"/>
    </location>
</feature>
<feature type="transmembrane region" description="Helical" evidence="7">
    <location>
        <begin position="370"/>
        <end position="387"/>
    </location>
</feature>
<name>A0ABQ6MK89_9STRA</name>
<dbReference type="InterPro" id="IPR036259">
    <property type="entry name" value="MFS_trans_sf"/>
</dbReference>
<evidence type="ECO:0000256" key="6">
    <source>
        <dbReference type="ARBA" id="ARBA00023136"/>
    </source>
</evidence>
<dbReference type="InterPro" id="IPR024671">
    <property type="entry name" value="Atg22-like"/>
</dbReference>
<dbReference type="Proteomes" id="UP001165060">
    <property type="component" value="Unassembled WGS sequence"/>
</dbReference>
<feature type="transmembrane region" description="Helical" evidence="7">
    <location>
        <begin position="149"/>
        <end position="169"/>
    </location>
</feature>
<keyword evidence="4 7" id="KW-0812">Transmembrane</keyword>
<comment type="similarity">
    <text evidence="2">Belongs to the ATG22 family.</text>
</comment>
<feature type="transmembrane region" description="Helical" evidence="7">
    <location>
        <begin position="340"/>
        <end position="358"/>
    </location>
</feature>
<feature type="non-terminal residue" evidence="8">
    <location>
        <position position="1"/>
    </location>
</feature>
<keyword evidence="3" id="KW-0813">Transport</keyword>
<evidence type="ECO:0000256" key="4">
    <source>
        <dbReference type="ARBA" id="ARBA00022692"/>
    </source>
</evidence>
<evidence type="ECO:0000256" key="2">
    <source>
        <dbReference type="ARBA" id="ARBA00006978"/>
    </source>
</evidence>
<feature type="transmembrane region" description="Helical" evidence="7">
    <location>
        <begin position="308"/>
        <end position="328"/>
    </location>
</feature>
<protein>
    <submittedName>
        <fullName evidence="8">Uncharacterized protein</fullName>
    </submittedName>
</protein>
<accession>A0ABQ6MK89</accession>
<comment type="caution">
    <text evidence="8">The sequence shown here is derived from an EMBL/GenBank/DDBJ whole genome shotgun (WGS) entry which is preliminary data.</text>
</comment>
<feature type="transmembrane region" description="Helical" evidence="7">
    <location>
        <begin position="175"/>
        <end position="194"/>
    </location>
</feature>